<evidence type="ECO:0000256" key="4">
    <source>
        <dbReference type="ARBA" id="ARBA00023163"/>
    </source>
</evidence>
<dbReference type="InterPro" id="IPR036390">
    <property type="entry name" value="WH_DNA-bd_sf"/>
</dbReference>
<dbReference type="PROSITE" id="PS50931">
    <property type="entry name" value="HTH_LYSR"/>
    <property type="match status" value="1"/>
</dbReference>
<comment type="caution">
    <text evidence="6">The sequence shown here is derived from an EMBL/GenBank/DDBJ whole genome shotgun (WGS) entry which is preliminary data.</text>
</comment>
<feature type="domain" description="HTH lysR-type" evidence="5">
    <location>
        <begin position="1"/>
        <end position="58"/>
    </location>
</feature>
<evidence type="ECO:0000313" key="7">
    <source>
        <dbReference type="EMBL" id="HCW66281.1"/>
    </source>
</evidence>
<dbReference type="GO" id="GO:0000976">
    <property type="term" value="F:transcription cis-regulatory region binding"/>
    <property type="evidence" value="ECO:0007669"/>
    <property type="project" value="TreeGrafter"/>
</dbReference>
<dbReference type="EMBL" id="DPOP01000033">
    <property type="protein sequence ID" value="HCW66281.1"/>
    <property type="molecule type" value="Genomic_DNA"/>
</dbReference>
<name>A0A358HZR3_9PROT</name>
<dbReference type="CDD" id="cd08420">
    <property type="entry name" value="PBP2_CysL_like"/>
    <property type="match status" value="1"/>
</dbReference>
<sequence>MTLEQLHIFVAVAEREHLTRAAEAIGLTPSAVSSAIKNLEGFYGVALFNRVGRRIELTETGRLFLDEAKATLARARAAELTLAELGGMQRGELNVYASQTIASYWLPPFLMKFHDQYPGIEIHLTIGNTKTVSDAVRGGAADIGFIEGDIDEPALAKREVAEDALVIVVGPKHPWADGRPLDPQALVTQSNWILREAGSGTRSEFESALRDLGVDPTRLKTALVLPSNEAIITAVESGSGATAVSQFAVSSLIAQGRLARAGFHIPPRKFMVLRHKERKQTQSSLALEKLCISKMKIGS</sequence>
<protein>
    <submittedName>
        <fullName evidence="6">LysR family transcriptional regulator</fullName>
    </submittedName>
</protein>
<reference evidence="8 9" key="1">
    <citation type="journal article" date="2018" name="Nat. Biotechnol.">
        <title>A standardized bacterial taxonomy based on genome phylogeny substantially revises the tree of life.</title>
        <authorList>
            <person name="Parks D.H."/>
            <person name="Chuvochina M."/>
            <person name="Waite D.W."/>
            <person name="Rinke C."/>
            <person name="Skarshewski A."/>
            <person name="Chaumeil P.A."/>
            <person name="Hugenholtz P."/>
        </authorList>
    </citation>
    <scope>NUCLEOTIDE SEQUENCE [LARGE SCALE GENOMIC DNA]</scope>
    <source>
        <strain evidence="6">UBA8707</strain>
        <strain evidence="7">UBA9881</strain>
    </source>
</reference>
<evidence type="ECO:0000256" key="3">
    <source>
        <dbReference type="ARBA" id="ARBA00023125"/>
    </source>
</evidence>
<dbReference type="FunFam" id="1.10.10.10:FF:000001">
    <property type="entry name" value="LysR family transcriptional regulator"/>
    <property type="match status" value="1"/>
</dbReference>
<dbReference type="AlphaFoldDB" id="A0A358HZR3"/>
<dbReference type="Proteomes" id="UP000264179">
    <property type="component" value="Unassembled WGS sequence"/>
</dbReference>
<keyword evidence="4" id="KW-0804">Transcription</keyword>
<dbReference type="Pfam" id="PF00126">
    <property type="entry name" value="HTH_1"/>
    <property type="match status" value="1"/>
</dbReference>
<dbReference type="Proteomes" id="UP000264753">
    <property type="component" value="Unassembled WGS sequence"/>
</dbReference>
<evidence type="ECO:0000256" key="2">
    <source>
        <dbReference type="ARBA" id="ARBA00023015"/>
    </source>
</evidence>
<dbReference type="InterPro" id="IPR036388">
    <property type="entry name" value="WH-like_DNA-bd_sf"/>
</dbReference>
<evidence type="ECO:0000313" key="8">
    <source>
        <dbReference type="Proteomes" id="UP000264179"/>
    </source>
</evidence>
<proteinExistence type="inferred from homology"/>
<evidence type="ECO:0000313" key="9">
    <source>
        <dbReference type="Proteomes" id="UP000264753"/>
    </source>
</evidence>
<dbReference type="SUPFAM" id="SSF46785">
    <property type="entry name" value="Winged helix' DNA-binding domain"/>
    <property type="match status" value="1"/>
</dbReference>
<dbReference type="Pfam" id="PF03466">
    <property type="entry name" value="LysR_substrate"/>
    <property type="match status" value="1"/>
</dbReference>
<dbReference type="GO" id="GO:0003700">
    <property type="term" value="F:DNA-binding transcription factor activity"/>
    <property type="evidence" value="ECO:0007669"/>
    <property type="project" value="InterPro"/>
</dbReference>
<dbReference type="PANTHER" id="PTHR30126">
    <property type="entry name" value="HTH-TYPE TRANSCRIPTIONAL REGULATOR"/>
    <property type="match status" value="1"/>
</dbReference>
<keyword evidence="2" id="KW-0805">Transcription regulation</keyword>
<dbReference type="InterPro" id="IPR000847">
    <property type="entry name" value="LysR_HTH_N"/>
</dbReference>
<comment type="similarity">
    <text evidence="1">Belongs to the LysR transcriptional regulatory family.</text>
</comment>
<organism evidence="6 9">
    <name type="scientific">Thalassospira lucentensis</name>
    <dbReference type="NCBI Taxonomy" id="168935"/>
    <lineage>
        <taxon>Bacteria</taxon>
        <taxon>Pseudomonadati</taxon>
        <taxon>Pseudomonadota</taxon>
        <taxon>Alphaproteobacteria</taxon>
        <taxon>Rhodospirillales</taxon>
        <taxon>Thalassospiraceae</taxon>
        <taxon>Thalassospira</taxon>
    </lineage>
</organism>
<dbReference type="STRING" id="168935.AUP42_19635"/>
<dbReference type="EMBL" id="DOOG01000171">
    <property type="protein sequence ID" value="HBV00493.1"/>
    <property type="molecule type" value="Genomic_DNA"/>
</dbReference>
<dbReference type="InterPro" id="IPR005119">
    <property type="entry name" value="LysR_subst-bd"/>
</dbReference>
<dbReference type="PANTHER" id="PTHR30126:SF39">
    <property type="entry name" value="HTH-TYPE TRANSCRIPTIONAL REGULATOR CYSL"/>
    <property type="match status" value="1"/>
</dbReference>
<dbReference type="Gene3D" id="1.10.10.10">
    <property type="entry name" value="Winged helix-like DNA-binding domain superfamily/Winged helix DNA-binding domain"/>
    <property type="match status" value="1"/>
</dbReference>
<evidence type="ECO:0000256" key="1">
    <source>
        <dbReference type="ARBA" id="ARBA00009437"/>
    </source>
</evidence>
<dbReference type="PRINTS" id="PR00039">
    <property type="entry name" value="HTHLYSR"/>
</dbReference>
<gene>
    <name evidence="6" type="ORF">DEF21_21675</name>
    <name evidence="7" type="ORF">DHR80_03515</name>
</gene>
<evidence type="ECO:0000259" key="5">
    <source>
        <dbReference type="PROSITE" id="PS50931"/>
    </source>
</evidence>
<accession>A0A358HZR3</accession>
<keyword evidence="3" id="KW-0238">DNA-binding</keyword>
<dbReference type="Gene3D" id="3.40.190.290">
    <property type="match status" value="1"/>
</dbReference>
<evidence type="ECO:0000313" key="6">
    <source>
        <dbReference type="EMBL" id="HBV00493.1"/>
    </source>
</evidence>
<dbReference type="SUPFAM" id="SSF53850">
    <property type="entry name" value="Periplasmic binding protein-like II"/>
    <property type="match status" value="1"/>
</dbReference>